<proteinExistence type="predicted"/>
<reference evidence="3" key="1">
    <citation type="submission" date="2018-12" db="EMBL/GenBank/DDBJ databases">
        <title>Dusodibacter welbiota gen. nov., sp. nov., isolated from human faeces and emended description of the Oscillibacter genus.</title>
        <authorList>
            <person name="Le Roy T."/>
            <person name="Van der Smissen P."/>
            <person name="Delzenne N."/>
            <person name="Muccioli G."/>
            <person name="Collet J.F."/>
            <person name="Cani P.D."/>
        </authorList>
    </citation>
    <scope>NUCLEOTIDE SEQUENCE [LARGE SCALE GENOMIC DNA]</scope>
    <source>
        <strain evidence="3">J115</strain>
    </source>
</reference>
<keyword evidence="1" id="KW-1133">Transmembrane helix</keyword>
<evidence type="ECO:0008006" key="4">
    <source>
        <dbReference type="Google" id="ProtNLM"/>
    </source>
</evidence>
<dbReference type="EMBL" id="CP034413">
    <property type="protein sequence ID" value="QCI59397.1"/>
    <property type="molecule type" value="Genomic_DNA"/>
</dbReference>
<keyword evidence="3" id="KW-1185">Reference proteome</keyword>
<sequence length="90" mass="10061">MVKGISRRVVVVDSPDQRFFEQAIFIVRNDAAGEGVTARELVEEARRVARNYAGGDHGRFSRIWRDLSPAVYTLMGAAGIGLVWLTVWLI</sequence>
<keyword evidence="1" id="KW-0472">Membrane</keyword>
<name>A0A4D7AYN5_9FIRM</name>
<keyword evidence="1" id="KW-0812">Transmembrane</keyword>
<dbReference type="KEGG" id="obj:EIO64_09400"/>
<evidence type="ECO:0000313" key="3">
    <source>
        <dbReference type="Proteomes" id="UP000298642"/>
    </source>
</evidence>
<feature type="transmembrane region" description="Helical" evidence="1">
    <location>
        <begin position="69"/>
        <end position="89"/>
    </location>
</feature>
<dbReference type="GeneID" id="89520786"/>
<accession>A0A4D7AYN5</accession>
<organism evidence="2 3">
    <name type="scientific">Dysosmobacter welbionis</name>
    <dbReference type="NCBI Taxonomy" id="2093857"/>
    <lineage>
        <taxon>Bacteria</taxon>
        <taxon>Bacillati</taxon>
        <taxon>Bacillota</taxon>
        <taxon>Clostridia</taxon>
        <taxon>Eubacteriales</taxon>
        <taxon>Oscillospiraceae</taxon>
        <taxon>Dysosmobacter</taxon>
    </lineage>
</organism>
<gene>
    <name evidence="2" type="ORF">EIO64_09400</name>
</gene>
<protein>
    <recommendedName>
        <fullName evidence="4">Translation initiation factor 2</fullName>
    </recommendedName>
</protein>
<evidence type="ECO:0000313" key="2">
    <source>
        <dbReference type="EMBL" id="QCI59397.1"/>
    </source>
</evidence>
<dbReference type="AlphaFoldDB" id="A0A4D7AYN5"/>
<dbReference type="Proteomes" id="UP000298642">
    <property type="component" value="Chromosome"/>
</dbReference>
<evidence type="ECO:0000256" key="1">
    <source>
        <dbReference type="SAM" id="Phobius"/>
    </source>
</evidence>
<dbReference type="RefSeq" id="WP_021749096.1">
    <property type="nucleotide sequence ID" value="NZ_CAUWCU010000009.1"/>
</dbReference>